<comment type="caution">
    <text evidence="2">The sequence shown here is derived from an EMBL/GenBank/DDBJ whole genome shotgun (WGS) entry which is preliminary data.</text>
</comment>
<name>A0A2N7VJ57_9BURK</name>
<keyword evidence="3" id="KW-1185">Reference proteome</keyword>
<dbReference type="Proteomes" id="UP000235616">
    <property type="component" value="Unassembled WGS sequence"/>
</dbReference>
<dbReference type="EMBL" id="PNYA01000020">
    <property type="protein sequence ID" value="PMS17184.1"/>
    <property type="molecule type" value="Genomic_DNA"/>
</dbReference>
<accession>A0A2N7VJ57</accession>
<evidence type="ECO:0000256" key="1">
    <source>
        <dbReference type="SAM" id="MobiDB-lite"/>
    </source>
</evidence>
<dbReference type="OrthoDB" id="6457635at2"/>
<gene>
    <name evidence="2" type="ORF">C0Z18_20660</name>
</gene>
<proteinExistence type="predicted"/>
<dbReference type="RefSeq" id="WP_102647303.1">
    <property type="nucleotide sequence ID" value="NZ_PNYA01000020.1"/>
</dbReference>
<organism evidence="2 3">
    <name type="scientific">Trinickia dabaoshanensis</name>
    <dbReference type="NCBI Taxonomy" id="564714"/>
    <lineage>
        <taxon>Bacteria</taxon>
        <taxon>Pseudomonadati</taxon>
        <taxon>Pseudomonadota</taxon>
        <taxon>Betaproteobacteria</taxon>
        <taxon>Burkholderiales</taxon>
        <taxon>Burkholderiaceae</taxon>
        <taxon>Trinickia</taxon>
    </lineage>
</organism>
<protein>
    <submittedName>
        <fullName evidence="2">Uncharacterized protein</fullName>
    </submittedName>
</protein>
<reference evidence="2 3" key="1">
    <citation type="submission" date="2018-01" db="EMBL/GenBank/DDBJ databases">
        <title>Whole genome analyses suggest that Burkholderia sensu lato contains two further novel genera in the rhizoxinica-symbiotica group Mycetohabitans gen. nov., and Trinickia gen. nov.: implications for the evolution of diazotrophy and nodulation in the Burkholderiaceae.</title>
        <authorList>
            <person name="Estrada-de los Santos P."/>
            <person name="Palmer M."/>
            <person name="Chavez-Ramirez B."/>
            <person name="Beukes C."/>
            <person name="Steenkamp E.T."/>
            <person name="Hirsch A.M."/>
            <person name="Manyaka P."/>
            <person name="Maluk M."/>
            <person name="Lafos M."/>
            <person name="Crook M."/>
            <person name="Gross E."/>
            <person name="Simon M.F."/>
            <person name="Bueno dos Reis Junior F."/>
            <person name="Poole P.S."/>
            <person name="Venter S.N."/>
            <person name="James E.K."/>
        </authorList>
    </citation>
    <scope>NUCLEOTIDE SEQUENCE [LARGE SCALE GENOMIC DNA]</scope>
    <source>
        <strain evidence="2 3">GIMN1.004</strain>
    </source>
</reference>
<dbReference type="AlphaFoldDB" id="A0A2N7VJ57"/>
<evidence type="ECO:0000313" key="2">
    <source>
        <dbReference type="EMBL" id="PMS17184.1"/>
    </source>
</evidence>
<feature type="region of interest" description="Disordered" evidence="1">
    <location>
        <begin position="123"/>
        <end position="143"/>
    </location>
</feature>
<evidence type="ECO:0000313" key="3">
    <source>
        <dbReference type="Proteomes" id="UP000235616"/>
    </source>
</evidence>
<sequence length="263" mass="28157">MGGAEHESKGKPTVPVKLWITSPAAYYDDSLSIMPCNWVKVHGPRGHTMSCSVGMGGEIVAPSDPQNVPGTLYSGDGIPLGNGPYEPILDEHGFAWFLVRARSPALPKRVANLLMVPTTVWDRDDPDNSDTKTPSFQDYTDAGAHDRPNEHFIGYSSTTGAPADGVTPCCIYVMTDQSGKAGTLRVTIVTGSATVFGVQPTNPRQYDVPLENDGCAAVTIVDTIAEPVQCTVRLLNVPGTDQLAPITMRFVAVPDEPDETSWV</sequence>